<evidence type="ECO:0000256" key="10">
    <source>
        <dbReference type="ARBA" id="ARBA00023136"/>
    </source>
</evidence>
<feature type="transmembrane region" description="Helical" evidence="13">
    <location>
        <begin position="215"/>
        <end position="243"/>
    </location>
</feature>
<dbReference type="AlphaFoldDB" id="A0AAV0AMX9"/>
<evidence type="ECO:0000256" key="13">
    <source>
        <dbReference type="SAM" id="Phobius"/>
    </source>
</evidence>
<sequence length="250" mass="28285">MYNFRQLEYLLLRCKMSIHESPLEQFEVQNLISLEIPIMGLNISLTNLGFYTLITIFILTTLHIIGFAKYQSITSNRFSLFMESIYATINTIVREQIGSRNEVYLPFLYALFTFILAMNLVGNIPYTFTVATRVTVLSVDTHRLHFMSYFVPAGTPIILVLIELTSYIARAVSLGVRLFANLVSGHCLILILRGFMYSGLTSGAVIFIATLVPMALFLLIVGLEIAVSFIQAYVFTILVCIYIKDSIHLH</sequence>
<evidence type="ECO:0000256" key="6">
    <source>
        <dbReference type="ARBA" id="ARBA00022692"/>
    </source>
</evidence>
<dbReference type="InterPro" id="IPR023011">
    <property type="entry name" value="ATP_synth_F0_asu_AS"/>
</dbReference>
<feature type="transmembrane region" description="Helical" evidence="13">
    <location>
        <begin position="146"/>
        <end position="169"/>
    </location>
</feature>
<dbReference type="InterPro" id="IPR045083">
    <property type="entry name" value="ATP_synth_F0_asu_bact/mt"/>
</dbReference>
<evidence type="ECO:0000256" key="9">
    <source>
        <dbReference type="ARBA" id="ARBA00023065"/>
    </source>
</evidence>
<comment type="caution">
    <text evidence="14">The sequence shown here is derived from an EMBL/GenBank/DDBJ whole genome shotgun (WGS) entry which is preliminary data.</text>
</comment>
<name>A0AAV0AMX9_PHAPC</name>
<keyword evidence="15" id="KW-1185">Reference proteome</keyword>
<organism evidence="14 15">
    <name type="scientific">Phakopsora pachyrhizi</name>
    <name type="common">Asian soybean rust disease fungus</name>
    <dbReference type="NCBI Taxonomy" id="170000"/>
    <lineage>
        <taxon>Eukaryota</taxon>
        <taxon>Fungi</taxon>
        <taxon>Dikarya</taxon>
        <taxon>Basidiomycota</taxon>
        <taxon>Pucciniomycotina</taxon>
        <taxon>Pucciniomycetes</taxon>
        <taxon>Pucciniales</taxon>
        <taxon>Phakopsoraceae</taxon>
        <taxon>Phakopsora</taxon>
    </lineage>
</organism>
<dbReference type="InterPro" id="IPR000568">
    <property type="entry name" value="ATP_synth_F0_asu"/>
</dbReference>
<dbReference type="GO" id="GO:0005743">
    <property type="term" value="C:mitochondrial inner membrane"/>
    <property type="evidence" value="ECO:0007669"/>
    <property type="project" value="UniProtKB-SubCell"/>
</dbReference>
<evidence type="ECO:0000313" key="15">
    <source>
        <dbReference type="Proteomes" id="UP001153365"/>
    </source>
</evidence>
<feature type="transmembrane region" description="Helical" evidence="13">
    <location>
        <begin position="48"/>
        <end position="68"/>
    </location>
</feature>
<keyword evidence="8 13" id="KW-1133">Transmembrane helix</keyword>
<feature type="transmembrane region" description="Helical" evidence="13">
    <location>
        <begin position="190"/>
        <end position="209"/>
    </location>
</feature>
<dbReference type="PANTHER" id="PTHR11410">
    <property type="entry name" value="ATP SYNTHASE SUBUNIT A"/>
    <property type="match status" value="1"/>
</dbReference>
<dbReference type="Pfam" id="PF00119">
    <property type="entry name" value="ATP-synt_A"/>
    <property type="match status" value="1"/>
</dbReference>
<accession>A0AAV0AMX9</accession>
<comment type="subcellular location">
    <subcellularLocation>
        <location evidence="1">Mitochondrion inner membrane</location>
        <topology evidence="1">Multi-pass membrane protein</topology>
    </subcellularLocation>
</comment>
<dbReference type="PANTHER" id="PTHR11410:SF0">
    <property type="entry name" value="ATP SYNTHASE SUBUNIT A"/>
    <property type="match status" value="1"/>
</dbReference>
<evidence type="ECO:0000256" key="8">
    <source>
        <dbReference type="ARBA" id="ARBA00022989"/>
    </source>
</evidence>
<keyword evidence="9" id="KW-0406">Ion transport</keyword>
<keyword evidence="7" id="KW-0375">Hydrogen ion transport</keyword>
<keyword evidence="4" id="KW-0813">Transport</keyword>
<protein>
    <recommendedName>
        <fullName evidence="3">ATP synthase subunit a</fullName>
    </recommendedName>
    <alternativeName>
        <fullName evidence="12">F-ATPase protein 6</fullName>
    </alternativeName>
</protein>
<feature type="transmembrane region" description="Helical" evidence="13">
    <location>
        <begin position="103"/>
        <end position="126"/>
    </location>
</feature>
<dbReference type="EMBL" id="CALTRL010000952">
    <property type="protein sequence ID" value="CAH7670160.1"/>
    <property type="molecule type" value="Genomic_DNA"/>
</dbReference>
<dbReference type="NCBIfam" id="TIGR01131">
    <property type="entry name" value="ATP_synt_6_or_A"/>
    <property type="match status" value="1"/>
</dbReference>
<evidence type="ECO:0000256" key="2">
    <source>
        <dbReference type="ARBA" id="ARBA00006810"/>
    </source>
</evidence>
<comment type="similarity">
    <text evidence="2">Belongs to the ATPase A chain family.</text>
</comment>
<keyword evidence="5" id="KW-0138">CF(0)</keyword>
<evidence type="ECO:0000256" key="4">
    <source>
        <dbReference type="ARBA" id="ARBA00022448"/>
    </source>
</evidence>
<keyword evidence="6 13" id="KW-0812">Transmembrane</keyword>
<evidence type="ECO:0000256" key="7">
    <source>
        <dbReference type="ARBA" id="ARBA00022781"/>
    </source>
</evidence>
<dbReference type="CDD" id="cd00310">
    <property type="entry name" value="ATP-synt_Fo_a_6"/>
    <property type="match status" value="1"/>
</dbReference>
<dbReference type="Proteomes" id="UP001153365">
    <property type="component" value="Unassembled WGS sequence"/>
</dbReference>
<dbReference type="GO" id="GO:0045259">
    <property type="term" value="C:proton-transporting ATP synthase complex"/>
    <property type="evidence" value="ECO:0007669"/>
    <property type="project" value="UniProtKB-KW"/>
</dbReference>
<keyword evidence="11" id="KW-0066">ATP synthesis</keyword>
<evidence type="ECO:0000256" key="1">
    <source>
        <dbReference type="ARBA" id="ARBA00004448"/>
    </source>
</evidence>
<evidence type="ECO:0000256" key="11">
    <source>
        <dbReference type="ARBA" id="ARBA00023310"/>
    </source>
</evidence>
<evidence type="ECO:0000256" key="3">
    <source>
        <dbReference type="ARBA" id="ARBA00021312"/>
    </source>
</evidence>
<gene>
    <name evidence="14" type="ORF">PPACK8108_LOCUS4865</name>
</gene>
<dbReference type="GO" id="GO:0046933">
    <property type="term" value="F:proton-transporting ATP synthase activity, rotational mechanism"/>
    <property type="evidence" value="ECO:0007669"/>
    <property type="project" value="TreeGrafter"/>
</dbReference>
<evidence type="ECO:0000256" key="12">
    <source>
        <dbReference type="ARBA" id="ARBA00032954"/>
    </source>
</evidence>
<dbReference type="SUPFAM" id="SSF81336">
    <property type="entry name" value="F1F0 ATP synthase subunit A"/>
    <property type="match status" value="1"/>
</dbReference>
<dbReference type="Gene3D" id="1.20.120.220">
    <property type="entry name" value="ATP synthase, F0 complex, subunit A"/>
    <property type="match status" value="1"/>
</dbReference>
<reference evidence="14" key="1">
    <citation type="submission" date="2022-06" db="EMBL/GenBank/DDBJ databases">
        <authorList>
            <consortium name="SYNGENTA / RWTH Aachen University"/>
        </authorList>
    </citation>
    <scope>NUCLEOTIDE SEQUENCE</scope>
</reference>
<evidence type="ECO:0000256" key="5">
    <source>
        <dbReference type="ARBA" id="ARBA00022547"/>
    </source>
</evidence>
<dbReference type="InterPro" id="IPR035908">
    <property type="entry name" value="F0_ATP_A_sf"/>
</dbReference>
<dbReference type="PRINTS" id="PR00123">
    <property type="entry name" value="ATPASEA"/>
</dbReference>
<proteinExistence type="inferred from homology"/>
<evidence type="ECO:0000313" key="14">
    <source>
        <dbReference type="EMBL" id="CAH7670160.1"/>
    </source>
</evidence>
<dbReference type="PROSITE" id="PS00449">
    <property type="entry name" value="ATPASE_A"/>
    <property type="match status" value="1"/>
</dbReference>
<keyword evidence="10 13" id="KW-0472">Membrane</keyword>